<organism evidence="2 3">
    <name type="scientific">Sorghum bicolor</name>
    <name type="common">Sorghum</name>
    <name type="synonym">Sorghum vulgare</name>
    <dbReference type="NCBI Taxonomy" id="4558"/>
    <lineage>
        <taxon>Eukaryota</taxon>
        <taxon>Viridiplantae</taxon>
        <taxon>Streptophyta</taxon>
        <taxon>Embryophyta</taxon>
        <taxon>Tracheophyta</taxon>
        <taxon>Spermatophyta</taxon>
        <taxon>Magnoliopsida</taxon>
        <taxon>Liliopsida</taxon>
        <taxon>Poales</taxon>
        <taxon>Poaceae</taxon>
        <taxon>PACMAD clade</taxon>
        <taxon>Panicoideae</taxon>
        <taxon>Andropogonodae</taxon>
        <taxon>Andropogoneae</taxon>
        <taxon>Sorghinae</taxon>
        <taxon>Sorghum</taxon>
    </lineage>
</organism>
<dbReference type="InterPro" id="IPR036041">
    <property type="entry name" value="Ribosome-inact_prot_sf"/>
</dbReference>
<protein>
    <recommendedName>
        <fullName evidence="1">rRNA N-glycosylase</fullName>
        <ecNumber evidence="1">3.2.2.22</ecNumber>
    </recommendedName>
</protein>
<proteinExistence type="inferred from homology"/>
<accession>A0A921Q7E7</accession>
<dbReference type="GO" id="GO:0017148">
    <property type="term" value="P:negative regulation of translation"/>
    <property type="evidence" value="ECO:0007669"/>
    <property type="project" value="UniProtKB-KW"/>
</dbReference>
<evidence type="ECO:0000313" key="3">
    <source>
        <dbReference type="Proteomes" id="UP000807115"/>
    </source>
</evidence>
<keyword evidence="1" id="KW-0800">Toxin</keyword>
<evidence type="ECO:0000256" key="1">
    <source>
        <dbReference type="RuleBase" id="RU004915"/>
    </source>
</evidence>
<dbReference type="Proteomes" id="UP000807115">
    <property type="component" value="Chromosome 9"/>
</dbReference>
<keyword evidence="1" id="KW-0652">Protein synthesis inhibitor</keyword>
<dbReference type="GO" id="GO:0090729">
    <property type="term" value="F:toxin activity"/>
    <property type="evidence" value="ECO:0007669"/>
    <property type="project" value="UniProtKB-KW"/>
</dbReference>
<comment type="caution">
    <text evidence="2">The sequence shown here is derived from an EMBL/GenBank/DDBJ whole genome shotgun (WGS) entry which is preliminary data.</text>
</comment>
<dbReference type="InterPro" id="IPR001574">
    <property type="entry name" value="Ribosome_inactivat_prot"/>
</dbReference>
<keyword evidence="1" id="KW-0611">Plant defense</keyword>
<dbReference type="AlphaFoldDB" id="A0A921Q7E7"/>
<dbReference type="InterPro" id="IPR016138">
    <property type="entry name" value="Ribosome_inactivat_prot_sub1"/>
</dbReference>
<sequence length="248" mass="28929">MLRGHREVFQFLKKELEEMVAAGTFVVNINEDGEEKIFQFHLLPQQAGSFFKVNLKISRGSRPLPLLFSLHNLYLLGFEHANLWHVFDDADLSGSGHDLEGNRQFWVKLGIKGRYHDNVFNRVKLGIREIHSIYHILSGYSECKAQGKHAEVDAALFRVIVVLPETWRFPRWRACLYRTFMYAPRVVDRRPAQEDDEYEPLFKMWKNICIRVLAGADEFHRFGALAGYNEYAQLLPAVSTLIRRQIHL</sequence>
<dbReference type="SUPFAM" id="SSF56371">
    <property type="entry name" value="Ribosome inactivating proteins (RIP)"/>
    <property type="match status" value="1"/>
</dbReference>
<reference evidence="2" key="1">
    <citation type="journal article" date="2019" name="BMC Genomics">
        <title>A new reference genome for Sorghum bicolor reveals high levels of sequence similarity between sweet and grain genotypes: implications for the genetics of sugar metabolism.</title>
        <authorList>
            <person name="Cooper E.A."/>
            <person name="Brenton Z.W."/>
            <person name="Flinn B.S."/>
            <person name="Jenkins J."/>
            <person name="Shu S."/>
            <person name="Flowers D."/>
            <person name="Luo F."/>
            <person name="Wang Y."/>
            <person name="Xia P."/>
            <person name="Barry K."/>
            <person name="Daum C."/>
            <person name="Lipzen A."/>
            <person name="Yoshinaga Y."/>
            <person name="Schmutz J."/>
            <person name="Saski C."/>
            <person name="Vermerris W."/>
            <person name="Kresovich S."/>
        </authorList>
    </citation>
    <scope>NUCLEOTIDE SEQUENCE</scope>
</reference>
<comment type="catalytic activity">
    <reaction evidence="1">
        <text>Endohydrolysis of the N-glycosidic bond at one specific adenosine on the 28S rRNA.</text>
        <dbReference type="EC" id="3.2.2.22"/>
    </reaction>
</comment>
<comment type="similarity">
    <text evidence="1">Belongs to the ribosome-inactivating protein family.</text>
</comment>
<dbReference type="GO" id="GO:0030598">
    <property type="term" value="F:rRNA N-glycosylase activity"/>
    <property type="evidence" value="ECO:0007669"/>
    <property type="project" value="UniProtKB-EC"/>
</dbReference>
<dbReference type="Gene3D" id="3.40.420.10">
    <property type="entry name" value="Ricin (A subunit), domain 1"/>
    <property type="match status" value="1"/>
</dbReference>
<name>A0A921Q7E7_SORBI</name>
<gene>
    <name evidence="2" type="ORF">BDA96_09G007500</name>
</gene>
<reference evidence="2" key="2">
    <citation type="submission" date="2020-10" db="EMBL/GenBank/DDBJ databases">
        <authorList>
            <person name="Cooper E.A."/>
            <person name="Brenton Z.W."/>
            <person name="Flinn B.S."/>
            <person name="Jenkins J."/>
            <person name="Shu S."/>
            <person name="Flowers D."/>
            <person name="Luo F."/>
            <person name="Wang Y."/>
            <person name="Xia P."/>
            <person name="Barry K."/>
            <person name="Daum C."/>
            <person name="Lipzen A."/>
            <person name="Yoshinaga Y."/>
            <person name="Schmutz J."/>
            <person name="Saski C."/>
            <person name="Vermerris W."/>
            <person name="Kresovich S."/>
        </authorList>
    </citation>
    <scope>NUCLEOTIDE SEQUENCE</scope>
</reference>
<keyword evidence="1" id="KW-0378">Hydrolase</keyword>
<evidence type="ECO:0000313" key="2">
    <source>
        <dbReference type="EMBL" id="KAG0516488.1"/>
    </source>
</evidence>
<dbReference type="GO" id="GO:0006952">
    <property type="term" value="P:defense response"/>
    <property type="evidence" value="ECO:0007669"/>
    <property type="project" value="UniProtKB-KW"/>
</dbReference>
<dbReference type="EC" id="3.2.2.22" evidence="1"/>
<dbReference type="EMBL" id="CM027688">
    <property type="protein sequence ID" value="KAG0516488.1"/>
    <property type="molecule type" value="Genomic_DNA"/>
</dbReference>
<dbReference type="Pfam" id="PF00161">
    <property type="entry name" value="RIP"/>
    <property type="match status" value="1"/>
</dbReference>